<keyword evidence="4" id="KW-0472">Membrane</keyword>
<protein>
    <submittedName>
        <fullName evidence="6">Glucose/quinate/shikimate family membrane-bound PQQ-dependent dehydrogenase</fullName>
    </submittedName>
</protein>
<feature type="transmembrane region" description="Helical" evidence="4">
    <location>
        <begin position="62"/>
        <end position="79"/>
    </location>
</feature>
<feature type="domain" description="Pyrrolo-quinoline quinone repeat" evidence="5">
    <location>
        <begin position="170"/>
        <end position="785"/>
    </location>
</feature>
<evidence type="ECO:0000313" key="6">
    <source>
        <dbReference type="EMBL" id="CAI9121150.1"/>
    </source>
</evidence>
<evidence type="ECO:0000313" key="7">
    <source>
        <dbReference type="Proteomes" id="UP001176960"/>
    </source>
</evidence>
<dbReference type="NCBIfam" id="TIGR03074">
    <property type="entry name" value="PQQ_membr_DH"/>
    <property type="match status" value="1"/>
</dbReference>
<feature type="transmembrane region" description="Helical" evidence="4">
    <location>
        <begin position="12"/>
        <end position="33"/>
    </location>
</feature>
<feature type="transmembrane region" description="Helical" evidence="4">
    <location>
        <begin position="119"/>
        <end position="138"/>
    </location>
</feature>
<dbReference type="InterPro" id="IPR011047">
    <property type="entry name" value="Quinoprotein_ADH-like_sf"/>
</dbReference>
<dbReference type="Proteomes" id="UP001176960">
    <property type="component" value="Unassembled WGS sequence"/>
</dbReference>
<evidence type="ECO:0000256" key="1">
    <source>
        <dbReference type="ARBA" id="ARBA00001931"/>
    </source>
</evidence>
<comment type="similarity">
    <text evidence="2">Belongs to the bacterial PQQ dehydrogenase family.</text>
</comment>
<dbReference type="InterPro" id="IPR018391">
    <property type="entry name" value="PQQ_b-propeller_rpt"/>
</dbReference>
<dbReference type="PANTHER" id="PTHR32303:SF4">
    <property type="entry name" value="QUINOPROTEIN GLUCOSE DEHYDROGENASE"/>
    <property type="match status" value="1"/>
</dbReference>
<evidence type="ECO:0000259" key="5">
    <source>
        <dbReference type="Pfam" id="PF01011"/>
    </source>
</evidence>
<dbReference type="GO" id="GO:0016020">
    <property type="term" value="C:membrane"/>
    <property type="evidence" value="ECO:0007669"/>
    <property type="project" value="InterPro"/>
</dbReference>
<gene>
    <name evidence="6" type="ORF">LMG32879_001996</name>
</gene>
<reference evidence="6" key="1">
    <citation type="submission" date="2023-03" db="EMBL/GenBank/DDBJ databases">
        <authorList>
            <person name="Cleenwerck I."/>
        </authorList>
    </citation>
    <scope>NUCLEOTIDE SEQUENCE</scope>
    <source>
        <strain evidence="6">LMG 32879</strain>
    </source>
</reference>
<dbReference type="Pfam" id="PF01011">
    <property type="entry name" value="PQQ"/>
    <property type="match status" value="1"/>
</dbReference>
<dbReference type="GO" id="GO:0008876">
    <property type="term" value="F:quinoprotein glucose dehydrogenase activity"/>
    <property type="evidence" value="ECO:0007669"/>
    <property type="project" value="TreeGrafter"/>
</dbReference>
<sequence>MTVHSRSRAWATLTVVIFALCGAYLAIGGLWLLSYGDTTYYAVCGLALLGVAFLVHSGRQAALWLYTIVLLGSVAWAISEVGMDFWSLLPRCDLVILLGAWLLIPAVTRQIPAGTIAKLPLSAAVVISAATVVVAFMGDPGDRADSLPTDKIADNAMDATDQSHMPDGDWRAYGRTQRGDRFSPLAQITSRNVGALQVAWTLRTGDLKGPNDPGETTNEATPLAVNGTLYLCSTHQKLYAVDGASGKTKWVFDPHLYVNPGFQHLTCRGVSYHESSDTAVTSDGSPAPAGECLHRIFLPVNDGRLFAVDADSGKACPSFGQNGELDLRTPGMPYTKVGDYEPTSPPIVTDKLVIISGAVTDNGSIHEPSGVTRAFDVFTGKLVWVFDPGNPDPNQMPEDGHKFVANSPNSWITSSYDPKLGLIYIPTGVQTPDEWGGNRSADSERYASGVLALHADTGKLAWFYQTVHHDVWDMDVPSQMSLADVTQKDGTVIPALYAPTKTGNVFVLDRRDGHPIVDAPERPVPQGAAPGDHVSPTQPFSKLTFRPEELLTGKDMWGASLFDQLVCRIAFHQLDYRGTFTPPSERGTLVFPGNLGMFEWGGMAVDPQRQIAIANPIALPFVSQLVPRGPHNPLWPKDTGAGTGGESGLQPNYGIPYGVKLNPFLNPALTRIGLPLPCKRPPWGYMAGIDLRTNRIVWQHRNGTLRDSLEASPYRFIPLPPLTVGVPSLGGPLATAGNVAFLTSSMDRYIRAYDVTDGKILWQDRLPAGGQSTPMSYMANGRQYIVTYAGGHGSFGTKLGDYLIAYALPEHH</sequence>
<feature type="transmembrane region" description="Helical" evidence="4">
    <location>
        <begin position="39"/>
        <end position="55"/>
    </location>
</feature>
<dbReference type="RefSeq" id="WP_289841448.1">
    <property type="nucleotide sequence ID" value="NZ_CATKSH010000011.1"/>
</dbReference>
<organism evidence="6 7">
    <name type="scientific">Brytella acorum</name>
    <dbReference type="NCBI Taxonomy" id="2959299"/>
    <lineage>
        <taxon>Bacteria</taxon>
        <taxon>Pseudomonadati</taxon>
        <taxon>Pseudomonadota</taxon>
        <taxon>Alphaproteobacteria</taxon>
        <taxon>Acetobacterales</taxon>
        <taxon>Acetobacteraceae</taxon>
        <taxon>Brytella</taxon>
    </lineage>
</organism>
<dbReference type="CDD" id="cd10280">
    <property type="entry name" value="PQQ_mGDH"/>
    <property type="match status" value="1"/>
</dbReference>
<keyword evidence="4" id="KW-0812">Transmembrane</keyword>
<dbReference type="EMBL" id="CATKSH010000011">
    <property type="protein sequence ID" value="CAI9121150.1"/>
    <property type="molecule type" value="Genomic_DNA"/>
</dbReference>
<comment type="caution">
    <text evidence="6">The sequence shown here is derived from an EMBL/GenBank/DDBJ whole genome shotgun (WGS) entry which is preliminary data.</text>
</comment>
<dbReference type="SUPFAM" id="SSF50998">
    <property type="entry name" value="Quinoprotein alcohol dehydrogenase-like"/>
    <property type="match status" value="1"/>
</dbReference>
<name>A0AA35US35_9PROT</name>
<evidence type="ECO:0000256" key="4">
    <source>
        <dbReference type="SAM" id="Phobius"/>
    </source>
</evidence>
<dbReference type="Gene3D" id="2.140.10.10">
    <property type="entry name" value="Quinoprotein alcohol dehydrogenase-like superfamily"/>
    <property type="match status" value="2"/>
</dbReference>
<accession>A0AA35US35</accession>
<dbReference type="AlphaFoldDB" id="A0AA35US35"/>
<keyword evidence="3" id="KW-0560">Oxidoreductase</keyword>
<dbReference type="PANTHER" id="PTHR32303">
    <property type="entry name" value="QUINOPROTEIN ALCOHOL DEHYDROGENASE (CYTOCHROME C)"/>
    <property type="match status" value="1"/>
</dbReference>
<proteinExistence type="inferred from homology"/>
<evidence type="ECO:0000256" key="2">
    <source>
        <dbReference type="ARBA" id="ARBA00008156"/>
    </source>
</evidence>
<dbReference type="InterPro" id="IPR017511">
    <property type="entry name" value="PQQ_mDH"/>
</dbReference>
<dbReference type="GO" id="GO:0048038">
    <property type="term" value="F:quinone binding"/>
    <property type="evidence" value="ECO:0007669"/>
    <property type="project" value="InterPro"/>
</dbReference>
<keyword evidence="4" id="KW-1133">Transmembrane helix</keyword>
<comment type="cofactor">
    <cofactor evidence="1">
        <name>pyrroloquinoline quinone</name>
        <dbReference type="ChEBI" id="CHEBI:58442"/>
    </cofactor>
</comment>
<keyword evidence="7" id="KW-1185">Reference proteome</keyword>
<dbReference type="SMART" id="SM00564">
    <property type="entry name" value="PQQ"/>
    <property type="match status" value="4"/>
</dbReference>
<dbReference type="InterPro" id="IPR002372">
    <property type="entry name" value="PQQ_rpt_dom"/>
</dbReference>
<evidence type="ECO:0000256" key="3">
    <source>
        <dbReference type="ARBA" id="ARBA00023002"/>
    </source>
</evidence>
<feature type="transmembrane region" description="Helical" evidence="4">
    <location>
        <begin position="85"/>
        <end position="107"/>
    </location>
</feature>